<dbReference type="Pfam" id="PF12729">
    <property type="entry name" value="4HB_MCP_1"/>
    <property type="match status" value="1"/>
</dbReference>
<feature type="domain" description="HAMP" evidence="10">
    <location>
        <begin position="210"/>
        <end position="262"/>
    </location>
</feature>
<gene>
    <name evidence="11" type="ORF">GCM10007362_33570</name>
</gene>
<protein>
    <submittedName>
        <fullName evidence="11">Methyl-accepting chemotaxis protein</fullName>
    </submittedName>
</protein>
<evidence type="ECO:0000256" key="5">
    <source>
        <dbReference type="ARBA" id="ARBA00029447"/>
    </source>
</evidence>
<keyword evidence="8" id="KW-1133">Transmembrane helix</keyword>
<dbReference type="Proteomes" id="UP000605427">
    <property type="component" value="Unassembled WGS sequence"/>
</dbReference>
<comment type="subcellular location">
    <subcellularLocation>
        <location evidence="1">Cell membrane</location>
    </subcellularLocation>
</comment>
<dbReference type="Gene3D" id="1.10.287.950">
    <property type="entry name" value="Methyl-accepting chemotaxis protein"/>
    <property type="match status" value="1"/>
</dbReference>
<accession>A0ABQ1ZY83</accession>
<dbReference type="Pfam" id="PF00015">
    <property type="entry name" value="MCPsignal"/>
    <property type="match status" value="1"/>
</dbReference>
<comment type="caution">
    <text evidence="11">The sequence shown here is derived from an EMBL/GenBank/DDBJ whole genome shotgun (WGS) entry which is preliminary data.</text>
</comment>
<evidence type="ECO:0000313" key="12">
    <source>
        <dbReference type="Proteomes" id="UP000605427"/>
    </source>
</evidence>
<evidence type="ECO:0000256" key="1">
    <source>
        <dbReference type="ARBA" id="ARBA00004236"/>
    </source>
</evidence>
<comment type="similarity">
    <text evidence="5">Belongs to the methyl-accepting chemotaxis (MCP) protein family.</text>
</comment>
<dbReference type="InterPro" id="IPR047347">
    <property type="entry name" value="YvaQ-like_sensor"/>
</dbReference>
<proteinExistence type="inferred from homology"/>
<dbReference type="InterPro" id="IPR004089">
    <property type="entry name" value="MCPsignal_dom"/>
</dbReference>
<evidence type="ECO:0000259" key="9">
    <source>
        <dbReference type="PROSITE" id="PS50111"/>
    </source>
</evidence>
<dbReference type="SMART" id="SM00283">
    <property type="entry name" value="MA"/>
    <property type="match status" value="1"/>
</dbReference>
<feature type="transmembrane region" description="Helical" evidence="8">
    <location>
        <begin position="187"/>
        <end position="209"/>
    </location>
</feature>
<evidence type="ECO:0000259" key="10">
    <source>
        <dbReference type="PROSITE" id="PS50885"/>
    </source>
</evidence>
<dbReference type="PROSITE" id="PS50111">
    <property type="entry name" value="CHEMOTAXIS_TRANSDUC_2"/>
    <property type="match status" value="1"/>
</dbReference>
<evidence type="ECO:0000313" key="11">
    <source>
        <dbReference type="EMBL" id="GGH82364.1"/>
    </source>
</evidence>
<organism evidence="11 12">
    <name type="scientific">Saccharibacillus endophyticus</name>
    <dbReference type="NCBI Taxonomy" id="2060666"/>
    <lineage>
        <taxon>Bacteria</taxon>
        <taxon>Bacillati</taxon>
        <taxon>Bacillota</taxon>
        <taxon>Bacilli</taxon>
        <taxon>Bacillales</taxon>
        <taxon>Paenibacillaceae</taxon>
        <taxon>Saccharibacillus</taxon>
    </lineage>
</organism>
<sequence length="567" mass="60932">MKNLNVRWKILILTFISALLLAAVGYSGYDATKKVSDASERMYNENVKAMAILDEVRTNNISMQSIVLEMIIATDQAQLAKLKDALTQAQKSNNAYYEQLSTLDMSTEMKTQYDAFRAVVPNYRAALEEVVTLSEQNENDQAYSVFSEKVQSLRQETNDMLQSITTLQANEAQNSSEQTVALKNGSLLLILSLLAAGIALSLIVGYLIARAVSAPLRNIQQLMQNAANGDLTVRADYQSRDEIGQLSYSFNGMIAGLRGIIQKVDESAMTLSASSEQLTASAEQTAVASGHIASSSSVLADGFETQTRTVSGVSHSADQLADHMTSIRGGSESIAELAERTEQSANAGLSEVHEVLQQIRDIDTSVSHTGAVMTSLERRIEDIDMLVSAIQQVAKQTNLLALNASIEAARAGEAGRGFDVVAQEIRKLAESAAESASQITETVRSVQDESRKAVVSMNEAAGRVKQGVEGAGRVSDSFSSIQRSVADVSGRIGEISRSIASASGQSVEIGRAMQSIGRVTEQGAAGLQEVSAASEEQLSTMEEVNGSARYLSQLAEDLQQEMTKFKL</sequence>
<evidence type="ECO:0000256" key="2">
    <source>
        <dbReference type="ARBA" id="ARBA00022475"/>
    </source>
</evidence>
<keyword evidence="12" id="KW-1185">Reference proteome</keyword>
<keyword evidence="7" id="KW-0175">Coiled coil</keyword>
<dbReference type="PANTHER" id="PTHR32089:SF112">
    <property type="entry name" value="LYSOZYME-LIKE PROTEIN-RELATED"/>
    <property type="match status" value="1"/>
</dbReference>
<dbReference type="PROSITE" id="PS50885">
    <property type="entry name" value="HAMP"/>
    <property type="match status" value="1"/>
</dbReference>
<name>A0ABQ1ZY83_9BACL</name>
<dbReference type="CDD" id="cd06225">
    <property type="entry name" value="HAMP"/>
    <property type="match status" value="1"/>
</dbReference>
<evidence type="ECO:0000256" key="7">
    <source>
        <dbReference type="SAM" id="Coils"/>
    </source>
</evidence>
<dbReference type="PANTHER" id="PTHR32089">
    <property type="entry name" value="METHYL-ACCEPTING CHEMOTAXIS PROTEIN MCPB"/>
    <property type="match status" value="1"/>
</dbReference>
<keyword evidence="2" id="KW-1003">Cell membrane</keyword>
<evidence type="ECO:0000256" key="4">
    <source>
        <dbReference type="ARBA" id="ARBA00023224"/>
    </source>
</evidence>
<feature type="domain" description="Methyl-accepting transducer" evidence="9">
    <location>
        <begin position="281"/>
        <end position="538"/>
    </location>
</feature>
<dbReference type="EMBL" id="BMDD01000004">
    <property type="protein sequence ID" value="GGH82364.1"/>
    <property type="molecule type" value="Genomic_DNA"/>
</dbReference>
<dbReference type="CDD" id="cd19411">
    <property type="entry name" value="MCP2201-like_sensor"/>
    <property type="match status" value="1"/>
</dbReference>
<dbReference type="SUPFAM" id="SSF58104">
    <property type="entry name" value="Methyl-accepting chemotaxis protein (MCP) signaling domain"/>
    <property type="match status" value="1"/>
</dbReference>
<dbReference type="Pfam" id="PF00672">
    <property type="entry name" value="HAMP"/>
    <property type="match status" value="1"/>
</dbReference>
<evidence type="ECO:0000256" key="8">
    <source>
        <dbReference type="SAM" id="Phobius"/>
    </source>
</evidence>
<dbReference type="RefSeq" id="WP_172245598.1">
    <property type="nucleotide sequence ID" value="NZ_BMDD01000004.1"/>
</dbReference>
<evidence type="ECO:0000256" key="3">
    <source>
        <dbReference type="ARBA" id="ARBA00023136"/>
    </source>
</evidence>
<dbReference type="InterPro" id="IPR024478">
    <property type="entry name" value="HlyB_4HB_MCP"/>
</dbReference>
<feature type="coiled-coil region" evidence="7">
    <location>
        <begin position="72"/>
        <end position="99"/>
    </location>
</feature>
<dbReference type="InterPro" id="IPR003660">
    <property type="entry name" value="HAMP_dom"/>
</dbReference>
<keyword evidence="3 8" id="KW-0472">Membrane</keyword>
<keyword evidence="8" id="KW-0812">Transmembrane</keyword>
<reference evidence="12" key="1">
    <citation type="journal article" date="2019" name="Int. J. Syst. Evol. Microbiol.">
        <title>The Global Catalogue of Microorganisms (GCM) 10K type strain sequencing project: providing services to taxonomists for standard genome sequencing and annotation.</title>
        <authorList>
            <consortium name="The Broad Institute Genomics Platform"/>
            <consortium name="The Broad Institute Genome Sequencing Center for Infectious Disease"/>
            <person name="Wu L."/>
            <person name="Ma J."/>
        </authorList>
    </citation>
    <scope>NUCLEOTIDE SEQUENCE [LARGE SCALE GENOMIC DNA]</scope>
    <source>
        <strain evidence="12">CCM 8702</strain>
    </source>
</reference>
<dbReference type="SMART" id="SM00304">
    <property type="entry name" value="HAMP"/>
    <property type="match status" value="1"/>
</dbReference>
<keyword evidence="4 6" id="KW-0807">Transducer</keyword>
<evidence type="ECO:0000256" key="6">
    <source>
        <dbReference type="PROSITE-ProRule" id="PRU00284"/>
    </source>
</evidence>